<proteinExistence type="predicted"/>
<dbReference type="InterPro" id="IPR036249">
    <property type="entry name" value="Thioredoxin-like_sf"/>
</dbReference>
<dbReference type="PANTHER" id="PTHR42852">
    <property type="entry name" value="THIOL:DISULFIDE INTERCHANGE PROTEIN DSBE"/>
    <property type="match status" value="1"/>
</dbReference>
<evidence type="ECO:0000256" key="1">
    <source>
        <dbReference type="ARBA" id="ARBA00004196"/>
    </source>
</evidence>
<dbReference type="InterPro" id="IPR050553">
    <property type="entry name" value="Thioredoxin_ResA/DsbE_sf"/>
</dbReference>
<evidence type="ECO:0000256" key="4">
    <source>
        <dbReference type="ARBA" id="ARBA00023284"/>
    </source>
</evidence>
<dbReference type="CDD" id="cd02966">
    <property type="entry name" value="TlpA_like_family"/>
    <property type="match status" value="1"/>
</dbReference>
<evidence type="ECO:0000256" key="2">
    <source>
        <dbReference type="ARBA" id="ARBA00022748"/>
    </source>
</evidence>
<evidence type="ECO:0000256" key="3">
    <source>
        <dbReference type="ARBA" id="ARBA00023157"/>
    </source>
</evidence>
<dbReference type="Pfam" id="PF14289">
    <property type="entry name" value="DUF4369"/>
    <property type="match status" value="1"/>
</dbReference>
<evidence type="ECO:0000313" key="8">
    <source>
        <dbReference type="Proteomes" id="UP000297540"/>
    </source>
</evidence>
<dbReference type="InterPro" id="IPR000866">
    <property type="entry name" value="AhpC/TSA"/>
</dbReference>
<dbReference type="AlphaFoldDB" id="A0A4Y8S4B7"/>
<evidence type="ECO:0000313" key="7">
    <source>
        <dbReference type="EMBL" id="TFF33576.1"/>
    </source>
</evidence>
<accession>A0A4Y8S4B7</accession>
<feature type="signal peptide" evidence="5">
    <location>
        <begin position="1"/>
        <end position="21"/>
    </location>
</feature>
<feature type="chain" id="PRO_5021290863" evidence="5">
    <location>
        <begin position="22"/>
        <end position="372"/>
    </location>
</feature>
<dbReference type="PROSITE" id="PS51352">
    <property type="entry name" value="THIOREDOXIN_2"/>
    <property type="match status" value="1"/>
</dbReference>
<keyword evidence="8" id="KW-1185">Reference proteome</keyword>
<keyword evidence="4" id="KW-0676">Redox-active center</keyword>
<dbReference type="GO" id="GO:0030313">
    <property type="term" value="C:cell envelope"/>
    <property type="evidence" value="ECO:0007669"/>
    <property type="project" value="UniProtKB-SubCell"/>
</dbReference>
<keyword evidence="3" id="KW-1015">Disulfide bond</keyword>
<keyword evidence="5" id="KW-0732">Signal</keyword>
<keyword evidence="2" id="KW-0201">Cytochrome c-type biogenesis</keyword>
<dbReference type="SUPFAM" id="SSF52833">
    <property type="entry name" value="Thioredoxin-like"/>
    <property type="match status" value="1"/>
</dbReference>
<dbReference type="InterPro" id="IPR013766">
    <property type="entry name" value="Thioredoxin_domain"/>
</dbReference>
<comment type="caution">
    <text evidence="7">The sequence shown here is derived from an EMBL/GenBank/DDBJ whole genome shotgun (WGS) entry which is preliminary data.</text>
</comment>
<organism evidence="7 8">
    <name type="scientific">Mucilaginibacter psychrotolerans</name>
    <dbReference type="NCBI Taxonomy" id="1524096"/>
    <lineage>
        <taxon>Bacteria</taxon>
        <taxon>Pseudomonadati</taxon>
        <taxon>Bacteroidota</taxon>
        <taxon>Sphingobacteriia</taxon>
        <taxon>Sphingobacteriales</taxon>
        <taxon>Sphingobacteriaceae</taxon>
        <taxon>Mucilaginibacter</taxon>
    </lineage>
</organism>
<dbReference type="GO" id="GO:0017004">
    <property type="term" value="P:cytochrome complex assembly"/>
    <property type="evidence" value="ECO:0007669"/>
    <property type="project" value="UniProtKB-KW"/>
</dbReference>
<dbReference type="Gene3D" id="3.40.30.10">
    <property type="entry name" value="Glutaredoxin"/>
    <property type="match status" value="1"/>
</dbReference>
<protein>
    <submittedName>
        <fullName evidence="7">AhpC/TSA family protein</fullName>
    </submittedName>
</protein>
<dbReference type="PANTHER" id="PTHR42852:SF6">
    <property type="entry name" value="THIOL:DISULFIDE INTERCHANGE PROTEIN DSBE"/>
    <property type="match status" value="1"/>
</dbReference>
<dbReference type="EMBL" id="SOZE01000042">
    <property type="protein sequence ID" value="TFF33576.1"/>
    <property type="molecule type" value="Genomic_DNA"/>
</dbReference>
<evidence type="ECO:0000259" key="6">
    <source>
        <dbReference type="PROSITE" id="PS51352"/>
    </source>
</evidence>
<sequence length="372" mass="41755">MCSKWGLIFLLLLASPAVLYAQRYSISGKIAGFKNNSKVYLVDGETDEPINSTVLKEGIFYLKGNLKNGPMYLSVVIHEGKNEYACEVFAGGGDVSITGSKKDFPYNVNIDGPAEQRKFNAYQQLMKAINKKSDSLKQVYLKVRNDSIAARQAAINYNKTGDEYQTNNKKLINQNSNSYYAAMEFHNYLPEMGRDSIQRVYNGLSVPIQQSIYGKRIQTYLTMGDTLKVNDKIYDFEAYDAGGKNHFLSSYTDKYILLDFSSVHCGPCIAAADELRLLSQKYKGSLHVISFSPDKKAEWLQGIKNDKATWISLTDGQGDQSKALLKYGVITYPTFFIIAPGGLIAEKWLGYEKLKSGMGNLEKHLVRYLNKP</sequence>
<gene>
    <name evidence="7" type="ORF">E2R66_25205</name>
</gene>
<feature type="domain" description="Thioredoxin" evidence="6">
    <location>
        <begin position="227"/>
        <end position="372"/>
    </location>
</feature>
<dbReference type="InterPro" id="IPR025380">
    <property type="entry name" value="DUF4369"/>
</dbReference>
<name>A0A4Y8S4B7_9SPHI</name>
<dbReference type="Proteomes" id="UP000297540">
    <property type="component" value="Unassembled WGS sequence"/>
</dbReference>
<dbReference type="Pfam" id="PF00578">
    <property type="entry name" value="AhpC-TSA"/>
    <property type="match status" value="1"/>
</dbReference>
<dbReference type="OrthoDB" id="979391at2"/>
<comment type="subcellular location">
    <subcellularLocation>
        <location evidence="1">Cell envelope</location>
    </subcellularLocation>
</comment>
<reference evidence="7 8" key="1">
    <citation type="journal article" date="2017" name="Int. J. Syst. Evol. Microbiol.">
        <title>Mucilaginibacterpsychrotolerans sp. nov., isolated from peatlands.</title>
        <authorList>
            <person name="Deng Y."/>
            <person name="Shen L."/>
            <person name="Xu B."/>
            <person name="Liu Y."/>
            <person name="Gu Z."/>
            <person name="Liu H."/>
            <person name="Zhou Y."/>
        </authorList>
    </citation>
    <scope>NUCLEOTIDE SEQUENCE [LARGE SCALE GENOMIC DNA]</scope>
    <source>
        <strain evidence="7 8">NH7-4</strain>
    </source>
</reference>
<evidence type="ECO:0000256" key="5">
    <source>
        <dbReference type="SAM" id="SignalP"/>
    </source>
</evidence>
<dbReference type="RefSeq" id="WP_133236161.1">
    <property type="nucleotide sequence ID" value="NZ_SOZE01000042.1"/>
</dbReference>